<dbReference type="GO" id="GO:0019237">
    <property type="term" value="F:centromeric DNA binding"/>
    <property type="evidence" value="ECO:0007669"/>
    <property type="project" value="InterPro"/>
</dbReference>
<feature type="compositionally biased region" description="Basic and acidic residues" evidence="4">
    <location>
        <begin position="295"/>
        <end position="310"/>
    </location>
</feature>
<feature type="region of interest" description="Disordered" evidence="4">
    <location>
        <begin position="73"/>
        <end position="95"/>
    </location>
</feature>
<feature type="region of interest" description="Disordered" evidence="4">
    <location>
        <begin position="469"/>
        <end position="504"/>
    </location>
</feature>
<dbReference type="GO" id="GO:0051382">
    <property type="term" value="P:kinetochore assembly"/>
    <property type="evidence" value="ECO:0007669"/>
    <property type="project" value="InterPro"/>
</dbReference>
<feature type="compositionally biased region" description="Acidic residues" evidence="4">
    <location>
        <begin position="1"/>
        <end position="10"/>
    </location>
</feature>
<reference evidence="5 6" key="1">
    <citation type="submission" date="2019-07" db="EMBL/GenBank/DDBJ databases">
        <title>WGS assembly of Gossypium mustelinum.</title>
        <authorList>
            <person name="Chen Z.J."/>
            <person name="Sreedasyam A."/>
            <person name="Ando A."/>
            <person name="Song Q."/>
            <person name="De L."/>
            <person name="Hulse-Kemp A."/>
            <person name="Ding M."/>
            <person name="Ye W."/>
            <person name="Kirkbride R."/>
            <person name="Jenkins J."/>
            <person name="Plott C."/>
            <person name="Lovell J."/>
            <person name="Lin Y.-M."/>
            <person name="Vaughn R."/>
            <person name="Liu B."/>
            <person name="Li W."/>
            <person name="Simpson S."/>
            <person name="Scheffler B."/>
            <person name="Saski C."/>
            <person name="Grover C."/>
            <person name="Hu G."/>
            <person name="Conover J."/>
            <person name="Carlson J."/>
            <person name="Shu S."/>
            <person name="Boston L."/>
            <person name="Williams M."/>
            <person name="Peterson D."/>
            <person name="Mcgee K."/>
            <person name="Jones D."/>
            <person name="Wendel J."/>
            <person name="Stelly D."/>
            <person name="Grimwood J."/>
            <person name="Schmutz J."/>
        </authorList>
    </citation>
    <scope>NUCLEOTIDE SEQUENCE [LARGE SCALE GENOMIC DNA]</scope>
    <source>
        <strain evidence="5">1408120.09</strain>
    </source>
</reference>
<dbReference type="GO" id="GO:0051455">
    <property type="term" value="P:spindle attachment to meiosis I kinetochore"/>
    <property type="evidence" value="ECO:0007669"/>
    <property type="project" value="TreeGrafter"/>
</dbReference>
<evidence type="ECO:0000256" key="1">
    <source>
        <dbReference type="ARBA" id="ARBA00004123"/>
    </source>
</evidence>
<gene>
    <name evidence="5" type="ORF">E1A91_A09G092400v1</name>
</gene>
<feature type="compositionally biased region" description="Polar residues" evidence="4">
    <location>
        <begin position="30"/>
        <end position="40"/>
    </location>
</feature>
<dbReference type="GO" id="GO:0051315">
    <property type="term" value="P:attachment of mitotic spindle microtubules to kinetochore"/>
    <property type="evidence" value="ECO:0007669"/>
    <property type="project" value="TreeGrafter"/>
</dbReference>
<accession>A0A5D2XVU4</accession>
<feature type="compositionally biased region" description="Polar residues" evidence="4">
    <location>
        <begin position="283"/>
        <end position="293"/>
    </location>
</feature>
<dbReference type="EMBL" id="CM017644">
    <property type="protein sequence ID" value="TYJ18003.1"/>
    <property type="molecule type" value="Genomic_DNA"/>
</dbReference>
<feature type="region of interest" description="Disordered" evidence="4">
    <location>
        <begin position="1"/>
        <end position="45"/>
    </location>
</feature>
<protein>
    <recommendedName>
        <fullName evidence="7">Centromere protein C</fullName>
    </recommendedName>
</protein>
<evidence type="ECO:0000256" key="4">
    <source>
        <dbReference type="SAM" id="MobiDB-lite"/>
    </source>
</evidence>
<feature type="compositionally biased region" description="Polar residues" evidence="4">
    <location>
        <begin position="400"/>
        <end position="413"/>
    </location>
</feature>
<feature type="compositionally biased region" description="Polar residues" evidence="4">
    <location>
        <begin position="73"/>
        <end position="86"/>
    </location>
</feature>
<feature type="compositionally biased region" description="Basic and acidic residues" evidence="4">
    <location>
        <begin position="416"/>
        <end position="432"/>
    </location>
</feature>
<evidence type="ECO:0008006" key="7">
    <source>
        <dbReference type="Google" id="ProtNLM"/>
    </source>
</evidence>
<comment type="subcellular location">
    <subcellularLocation>
        <location evidence="1">Nucleus</location>
    </subcellularLocation>
</comment>
<feature type="region of interest" description="Disordered" evidence="4">
    <location>
        <begin position="264"/>
        <end position="333"/>
    </location>
</feature>
<dbReference type="InterPro" id="IPR028386">
    <property type="entry name" value="CENP-C/Mif2/cnp3"/>
</dbReference>
<name>A0A5D2XVU4_GOSMU</name>
<dbReference type="PANTHER" id="PTHR16684:SF11">
    <property type="entry name" value="CENTROMERE PROTEIN C"/>
    <property type="match status" value="1"/>
</dbReference>
<dbReference type="Proteomes" id="UP000323597">
    <property type="component" value="Chromosome A09"/>
</dbReference>
<keyword evidence="3" id="KW-0539">Nucleus</keyword>
<evidence type="ECO:0000313" key="5">
    <source>
        <dbReference type="EMBL" id="TYJ18003.1"/>
    </source>
</evidence>
<feature type="region of interest" description="Disordered" evidence="4">
    <location>
        <begin position="230"/>
        <end position="252"/>
    </location>
</feature>
<dbReference type="PANTHER" id="PTHR16684">
    <property type="entry name" value="CENTROMERE PROTEIN C"/>
    <property type="match status" value="1"/>
</dbReference>
<dbReference type="AlphaFoldDB" id="A0A5D2XVU4"/>
<feature type="region of interest" description="Disordered" evidence="4">
    <location>
        <begin position="400"/>
        <end position="432"/>
    </location>
</feature>
<organism evidence="5 6">
    <name type="scientific">Gossypium mustelinum</name>
    <name type="common">Cotton</name>
    <name type="synonym">Gossypium caicoense</name>
    <dbReference type="NCBI Taxonomy" id="34275"/>
    <lineage>
        <taxon>Eukaryota</taxon>
        <taxon>Viridiplantae</taxon>
        <taxon>Streptophyta</taxon>
        <taxon>Embryophyta</taxon>
        <taxon>Tracheophyta</taxon>
        <taxon>Spermatophyta</taxon>
        <taxon>Magnoliopsida</taxon>
        <taxon>eudicotyledons</taxon>
        <taxon>Gunneridae</taxon>
        <taxon>Pentapetalae</taxon>
        <taxon>rosids</taxon>
        <taxon>malvids</taxon>
        <taxon>Malvales</taxon>
        <taxon>Malvaceae</taxon>
        <taxon>Malvoideae</taxon>
        <taxon>Gossypium</taxon>
    </lineage>
</organism>
<feature type="compositionally biased region" description="Basic residues" evidence="4">
    <location>
        <begin position="19"/>
        <end position="29"/>
    </location>
</feature>
<keyword evidence="6" id="KW-1185">Reference proteome</keyword>
<feature type="region of interest" description="Disordered" evidence="4">
    <location>
        <begin position="346"/>
        <end position="383"/>
    </location>
</feature>
<evidence type="ECO:0000313" key="6">
    <source>
        <dbReference type="Proteomes" id="UP000323597"/>
    </source>
</evidence>
<dbReference type="GO" id="GO:0005634">
    <property type="term" value="C:nucleus"/>
    <property type="evidence" value="ECO:0007669"/>
    <property type="project" value="UniProtKB-SubCell"/>
</dbReference>
<sequence length="600" mass="66633">MSISDAEEVMENPRERRPALGRKRARFSLKHNSSQPTVSLEPSLDIDKLNDPEEFFMAFERIEKAKKEIQKQTGGFPSNLDENAQSMAARPRRPGIARRSVKYKHCYSTSMSPGESFVEELHSPLCGSQQEKSDPVLELEEKLAGSVTKAENNINQLLDHLLSSNYDGDEAVSLLKERLQIKPVDLDKICLPDLQDIRRIDLKASKENLTKPRNSISDLMKGISKRTPNRLAECSVHRSGSPTPPSSLASVSLLKKQSSRFNVLNDPFSNDDIDRSPVRNASPMENTSKQSDQVGIEKEPSVSHSIDRRSSQQQSESFVHHLASPTPPRNPLASMSLQNKYVLQSDPLSHPFPTDNIDKSPGGSASAVESIKKQSSQVDTEKERNVSLLLRRLDSGISAVSSGSQAGLENNGLSRPEVDTDSQTRKPTEFGGRVEDIPSEAVVSAHVQLNVEGTTIVNSHTIQIESDQANPAMDEDHGMDGPSRAVESGQELHENKKGKTKRSAHRVIKRKEISRRQSLAGAGTTFDTEGRRRSTRIRSRPLEFWKGERFLYGRVHSSLSTVIGIKYESPEKADGENPTLKVKSFVSDEYKDLVELAARF</sequence>
<dbReference type="GO" id="GO:0000776">
    <property type="term" value="C:kinetochore"/>
    <property type="evidence" value="ECO:0007669"/>
    <property type="project" value="InterPro"/>
</dbReference>
<evidence type="ECO:0000256" key="3">
    <source>
        <dbReference type="ARBA" id="ARBA00023242"/>
    </source>
</evidence>
<evidence type="ECO:0000256" key="2">
    <source>
        <dbReference type="ARBA" id="ARBA00010291"/>
    </source>
</evidence>
<comment type="similarity">
    <text evidence="2">Belongs to the CENP-C/MIF2 family.</text>
</comment>
<proteinExistence type="inferred from homology"/>
<feature type="compositionally biased region" description="Polar residues" evidence="4">
    <location>
        <begin position="238"/>
        <end position="252"/>
    </location>
</feature>